<sequence>MSAPDPRPPGPFPADPPAGHIEPPSFLAEPASAAVLAALPGARAVGGAVRDALAGRPVADVDVAAPFPPEEIAARLMAAGLRVHETGLAHGTVTAVLAGQAVEVTSLRRDLVTDGRHAVVEWTTDWREDAARRDFTMNALSLSARGHLWDYFGGREDLAAGRVRFVGDPATRLAEDHLRALRFFRFQARYGVGQPDPIAVAAIRDAVPSLARLSAERVWTEIKRLLAAPDPAGAVALMEETGVLPALLGADSLGASRHLRALSEIGAPADPMLRFDALLTHGAAAAARRLKASNEEVARLVARYRAGHDLLPLQPGIATGGPEDDALRRLLAEQPKHRLLDATWHRQAINRAWSWQGPDDAAWDRLRARLLAMPVPVFPLQGRDALAMGVPPGPSVGRLLAEVRAWWMEGGCTADTVACRARLAGLMRNIHGKALPEG</sequence>
<dbReference type="EMBL" id="JBHLVZ010000043">
    <property type="protein sequence ID" value="MFC0387047.1"/>
    <property type="molecule type" value="Genomic_DNA"/>
</dbReference>
<evidence type="ECO:0000256" key="4">
    <source>
        <dbReference type="ARBA" id="ARBA00022695"/>
    </source>
</evidence>
<keyword evidence="7" id="KW-0460">Magnesium</keyword>
<accession>A0ABV6IU11</accession>
<keyword evidence="6" id="KW-0547">Nucleotide-binding</keyword>
<evidence type="ECO:0000313" key="12">
    <source>
        <dbReference type="EMBL" id="MFC0387047.1"/>
    </source>
</evidence>
<evidence type="ECO:0000313" key="13">
    <source>
        <dbReference type="Proteomes" id="UP001589789"/>
    </source>
</evidence>
<dbReference type="Gene3D" id="3.30.460.10">
    <property type="entry name" value="Beta Polymerase, domain 2"/>
    <property type="match status" value="1"/>
</dbReference>
<evidence type="ECO:0000256" key="5">
    <source>
        <dbReference type="ARBA" id="ARBA00022723"/>
    </source>
</evidence>
<keyword evidence="4" id="KW-0548">Nucleotidyltransferase</keyword>
<feature type="region of interest" description="Disordered" evidence="9">
    <location>
        <begin position="1"/>
        <end position="24"/>
    </location>
</feature>
<evidence type="ECO:0000256" key="9">
    <source>
        <dbReference type="SAM" id="MobiDB-lite"/>
    </source>
</evidence>
<evidence type="ECO:0000256" key="7">
    <source>
        <dbReference type="ARBA" id="ARBA00022842"/>
    </source>
</evidence>
<feature type="compositionally biased region" description="Pro residues" evidence="9">
    <location>
        <begin position="1"/>
        <end position="16"/>
    </location>
</feature>
<keyword evidence="8" id="KW-0694">RNA-binding</keyword>
<evidence type="ECO:0000259" key="10">
    <source>
        <dbReference type="Pfam" id="PF01743"/>
    </source>
</evidence>
<evidence type="ECO:0000256" key="3">
    <source>
        <dbReference type="ARBA" id="ARBA00022694"/>
    </source>
</evidence>
<feature type="domain" description="Poly A polymerase head" evidence="10">
    <location>
        <begin position="43"/>
        <end position="164"/>
    </location>
</feature>
<organism evidence="12 13">
    <name type="scientific">Muricoccus vinaceus</name>
    <dbReference type="NCBI Taxonomy" id="424704"/>
    <lineage>
        <taxon>Bacteria</taxon>
        <taxon>Pseudomonadati</taxon>
        <taxon>Pseudomonadota</taxon>
        <taxon>Alphaproteobacteria</taxon>
        <taxon>Acetobacterales</taxon>
        <taxon>Roseomonadaceae</taxon>
        <taxon>Muricoccus</taxon>
    </lineage>
</organism>
<evidence type="ECO:0000259" key="11">
    <source>
        <dbReference type="Pfam" id="PF12627"/>
    </source>
</evidence>
<evidence type="ECO:0000256" key="1">
    <source>
        <dbReference type="ARBA" id="ARBA00001946"/>
    </source>
</evidence>
<proteinExistence type="inferred from homology"/>
<dbReference type="CDD" id="cd05398">
    <property type="entry name" value="NT_ClassII-CCAase"/>
    <property type="match status" value="1"/>
</dbReference>
<keyword evidence="2 8" id="KW-0808">Transferase</keyword>
<keyword evidence="3" id="KW-0819">tRNA processing</keyword>
<keyword evidence="5" id="KW-0479">Metal-binding</keyword>
<dbReference type="Gene3D" id="1.10.3090.10">
    <property type="entry name" value="cca-adding enzyme, domain 2"/>
    <property type="match status" value="1"/>
</dbReference>
<dbReference type="PANTHER" id="PTHR46173">
    <property type="entry name" value="CCA TRNA NUCLEOTIDYLTRANSFERASE 1, MITOCHONDRIAL"/>
    <property type="match status" value="1"/>
</dbReference>
<dbReference type="Pfam" id="PF12627">
    <property type="entry name" value="PolyA_pol_RNAbd"/>
    <property type="match status" value="1"/>
</dbReference>
<comment type="similarity">
    <text evidence="8">Belongs to the tRNA nucleotidyltransferase/poly(A) polymerase family.</text>
</comment>
<comment type="caution">
    <text evidence="12">The sequence shown here is derived from an EMBL/GenBank/DDBJ whole genome shotgun (WGS) entry which is preliminary data.</text>
</comment>
<dbReference type="InterPro" id="IPR002646">
    <property type="entry name" value="PolA_pol_head_dom"/>
</dbReference>
<dbReference type="Proteomes" id="UP001589789">
    <property type="component" value="Unassembled WGS sequence"/>
</dbReference>
<gene>
    <name evidence="12" type="ORF">ACFFIC_16030</name>
</gene>
<dbReference type="Pfam" id="PF01743">
    <property type="entry name" value="PolyA_pol"/>
    <property type="match status" value="1"/>
</dbReference>
<dbReference type="InterPro" id="IPR050264">
    <property type="entry name" value="Bact_CCA-adding_enz_type3_sf"/>
</dbReference>
<dbReference type="PANTHER" id="PTHR46173:SF1">
    <property type="entry name" value="CCA TRNA NUCLEOTIDYLTRANSFERASE 1, MITOCHONDRIAL"/>
    <property type="match status" value="1"/>
</dbReference>
<comment type="cofactor">
    <cofactor evidence="1">
        <name>Mg(2+)</name>
        <dbReference type="ChEBI" id="CHEBI:18420"/>
    </cofactor>
</comment>
<name>A0ABV6IU11_9PROT</name>
<dbReference type="InterPro" id="IPR043519">
    <property type="entry name" value="NT_sf"/>
</dbReference>
<evidence type="ECO:0000256" key="2">
    <source>
        <dbReference type="ARBA" id="ARBA00022679"/>
    </source>
</evidence>
<dbReference type="SUPFAM" id="SSF81891">
    <property type="entry name" value="Poly A polymerase C-terminal region-like"/>
    <property type="match status" value="1"/>
</dbReference>
<evidence type="ECO:0000256" key="8">
    <source>
        <dbReference type="RuleBase" id="RU003953"/>
    </source>
</evidence>
<dbReference type="InterPro" id="IPR032828">
    <property type="entry name" value="PolyA_RNA-bd"/>
</dbReference>
<dbReference type="RefSeq" id="WP_377052103.1">
    <property type="nucleotide sequence ID" value="NZ_JBHLVZ010000043.1"/>
</dbReference>
<evidence type="ECO:0000256" key="6">
    <source>
        <dbReference type="ARBA" id="ARBA00022741"/>
    </source>
</evidence>
<reference evidence="12 13" key="1">
    <citation type="submission" date="2024-09" db="EMBL/GenBank/DDBJ databases">
        <authorList>
            <person name="Sun Q."/>
            <person name="Mori K."/>
        </authorList>
    </citation>
    <scope>NUCLEOTIDE SEQUENCE [LARGE SCALE GENOMIC DNA]</scope>
    <source>
        <strain evidence="12 13">CCM 7468</strain>
    </source>
</reference>
<feature type="domain" description="tRNA nucleotidyltransferase/poly(A) polymerase RNA and SrmB- binding" evidence="11">
    <location>
        <begin position="199"/>
        <end position="248"/>
    </location>
</feature>
<protein>
    <submittedName>
        <fullName evidence="12">CCA tRNA nucleotidyltransferase</fullName>
    </submittedName>
</protein>
<dbReference type="SUPFAM" id="SSF81301">
    <property type="entry name" value="Nucleotidyltransferase"/>
    <property type="match status" value="1"/>
</dbReference>
<keyword evidence="13" id="KW-1185">Reference proteome</keyword>